<evidence type="ECO:0000313" key="9">
    <source>
        <dbReference type="EMBL" id="MFD0888754.1"/>
    </source>
</evidence>
<dbReference type="InterPro" id="IPR020846">
    <property type="entry name" value="MFS_dom"/>
</dbReference>
<evidence type="ECO:0000313" key="10">
    <source>
        <dbReference type="Proteomes" id="UP001597024"/>
    </source>
</evidence>
<keyword evidence="10" id="KW-1185">Reference proteome</keyword>
<dbReference type="Gene3D" id="1.20.1720.10">
    <property type="entry name" value="Multidrug resistance protein D"/>
    <property type="match status" value="1"/>
</dbReference>
<evidence type="ECO:0000256" key="3">
    <source>
        <dbReference type="ARBA" id="ARBA00022475"/>
    </source>
</evidence>
<evidence type="ECO:0000256" key="5">
    <source>
        <dbReference type="ARBA" id="ARBA00022989"/>
    </source>
</evidence>
<accession>A0ABW3DY82</accession>
<evidence type="ECO:0000256" key="7">
    <source>
        <dbReference type="SAM" id="Phobius"/>
    </source>
</evidence>
<dbReference type="PANTHER" id="PTHR42718">
    <property type="entry name" value="MAJOR FACILITATOR SUPERFAMILY MULTIDRUG TRANSPORTER MFSC"/>
    <property type="match status" value="1"/>
</dbReference>
<evidence type="ECO:0000259" key="8">
    <source>
        <dbReference type="PROSITE" id="PS50850"/>
    </source>
</evidence>
<dbReference type="Pfam" id="PF07690">
    <property type="entry name" value="MFS_1"/>
    <property type="match status" value="1"/>
</dbReference>
<feature type="transmembrane region" description="Helical" evidence="7">
    <location>
        <begin position="33"/>
        <end position="52"/>
    </location>
</feature>
<dbReference type="InterPro" id="IPR011701">
    <property type="entry name" value="MFS"/>
</dbReference>
<keyword evidence="3" id="KW-1003">Cell membrane</keyword>
<keyword evidence="2" id="KW-0813">Transport</keyword>
<organism evidence="9 10">
    <name type="scientific">Streptosporangium algeriense</name>
    <dbReference type="NCBI Taxonomy" id="1682748"/>
    <lineage>
        <taxon>Bacteria</taxon>
        <taxon>Bacillati</taxon>
        <taxon>Actinomycetota</taxon>
        <taxon>Actinomycetes</taxon>
        <taxon>Streptosporangiales</taxon>
        <taxon>Streptosporangiaceae</taxon>
        <taxon>Streptosporangium</taxon>
    </lineage>
</organism>
<evidence type="ECO:0000256" key="6">
    <source>
        <dbReference type="ARBA" id="ARBA00023136"/>
    </source>
</evidence>
<name>A0ABW3DY82_9ACTN</name>
<comment type="subcellular location">
    <subcellularLocation>
        <location evidence="1">Cell membrane</location>
        <topology evidence="1">Multi-pass membrane protein</topology>
    </subcellularLocation>
</comment>
<dbReference type="InterPro" id="IPR036259">
    <property type="entry name" value="MFS_trans_sf"/>
</dbReference>
<dbReference type="EMBL" id="JBHTHX010001476">
    <property type="protein sequence ID" value="MFD0888754.1"/>
    <property type="molecule type" value="Genomic_DNA"/>
</dbReference>
<feature type="non-terminal residue" evidence="9">
    <location>
        <position position="63"/>
    </location>
</feature>
<dbReference type="PANTHER" id="PTHR42718:SF46">
    <property type="entry name" value="BLR6921 PROTEIN"/>
    <property type="match status" value="1"/>
</dbReference>
<protein>
    <submittedName>
        <fullName evidence="9">MFS transporter</fullName>
    </submittedName>
</protein>
<dbReference type="PROSITE" id="PS50850">
    <property type="entry name" value="MFS"/>
    <property type="match status" value="1"/>
</dbReference>
<evidence type="ECO:0000256" key="2">
    <source>
        <dbReference type="ARBA" id="ARBA00022448"/>
    </source>
</evidence>
<reference evidence="10" key="1">
    <citation type="journal article" date="2019" name="Int. J. Syst. Evol. Microbiol.">
        <title>The Global Catalogue of Microorganisms (GCM) 10K type strain sequencing project: providing services to taxonomists for standard genome sequencing and annotation.</title>
        <authorList>
            <consortium name="The Broad Institute Genomics Platform"/>
            <consortium name="The Broad Institute Genome Sequencing Center for Infectious Disease"/>
            <person name="Wu L."/>
            <person name="Ma J."/>
        </authorList>
    </citation>
    <scope>NUCLEOTIDE SEQUENCE [LARGE SCALE GENOMIC DNA]</scope>
    <source>
        <strain evidence="10">CCUG 62974</strain>
    </source>
</reference>
<keyword evidence="5 7" id="KW-1133">Transmembrane helix</keyword>
<evidence type="ECO:0000256" key="4">
    <source>
        <dbReference type="ARBA" id="ARBA00022692"/>
    </source>
</evidence>
<dbReference type="Proteomes" id="UP001597024">
    <property type="component" value="Unassembled WGS sequence"/>
</dbReference>
<proteinExistence type="predicted"/>
<evidence type="ECO:0000256" key="1">
    <source>
        <dbReference type="ARBA" id="ARBA00004651"/>
    </source>
</evidence>
<comment type="caution">
    <text evidence="9">The sequence shown here is derived from an EMBL/GenBank/DDBJ whole genome shotgun (WGS) entry which is preliminary data.</text>
</comment>
<sequence length="63" mass="6474">MSMLQFFIAVDVTVVNIALPSMGADLGAGGHSLTWVVVGYTIAGGGLLMLGGRLGDLLGRRRA</sequence>
<feature type="domain" description="Major facilitator superfamily (MFS) profile" evidence="8">
    <location>
        <begin position="1"/>
        <end position="63"/>
    </location>
</feature>
<keyword evidence="6 7" id="KW-0472">Membrane</keyword>
<keyword evidence="4 7" id="KW-0812">Transmembrane</keyword>
<gene>
    <name evidence="9" type="ORF">ACFQ08_29810</name>
</gene>
<dbReference type="SUPFAM" id="SSF103473">
    <property type="entry name" value="MFS general substrate transporter"/>
    <property type="match status" value="1"/>
</dbReference>